<organism evidence="1 2">
    <name type="scientific">Streptomyces cyaneofuscatus</name>
    <dbReference type="NCBI Taxonomy" id="66883"/>
    <lineage>
        <taxon>Bacteria</taxon>
        <taxon>Bacillati</taxon>
        <taxon>Actinomycetota</taxon>
        <taxon>Actinomycetes</taxon>
        <taxon>Kitasatosporales</taxon>
        <taxon>Streptomycetaceae</taxon>
        <taxon>Streptomyces</taxon>
    </lineage>
</organism>
<sequence length="55" mass="6114">MSAETARMTLRVYEVNLAGITQIVREKTAVKPLERPEASHEFPPCQCPICGSPTR</sequence>
<proteinExistence type="predicted"/>
<dbReference type="EMBL" id="CP109083">
    <property type="protein sequence ID" value="WSB09146.1"/>
    <property type="molecule type" value="Genomic_DNA"/>
</dbReference>
<evidence type="ECO:0000313" key="1">
    <source>
        <dbReference type="EMBL" id="WSB09146.1"/>
    </source>
</evidence>
<dbReference type="Proteomes" id="UP001356428">
    <property type="component" value="Chromosome"/>
</dbReference>
<gene>
    <name evidence="1" type="ORF">OG849_18810</name>
</gene>
<evidence type="ECO:0000313" key="2">
    <source>
        <dbReference type="Proteomes" id="UP001356428"/>
    </source>
</evidence>
<dbReference type="RefSeq" id="WP_326704564.1">
    <property type="nucleotide sequence ID" value="NZ_CP109083.1"/>
</dbReference>
<reference evidence="1 2" key="1">
    <citation type="submission" date="2022-10" db="EMBL/GenBank/DDBJ databases">
        <title>The complete genomes of actinobacterial strains from the NBC collection.</title>
        <authorList>
            <person name="Joergensen T.S."/>
            <person name="Alvarez Arevalo M."/>
            <person name="Sterndorff E.B."/>
            <person name="Faurdal D."/>
            <person name="Vuksanovic O."/>
            <person name="Mourched A.-S."/>
            <person name="Charusanti P."/>
            <person name="Shaw S."/>
            <person name="Blin K."/>
            <person name="Weber T."/>
        </authorList>
    </citation>
    <scope>NUCLEOTIDE SEQUENCE [LARGE SCALE GENOMIC DNA]</scope>
    <source>
        <strain evidence="1 2">NBC 01792</strain>
    </source>
</reference>
<protein>
    <submittedName>
        <fullName evidence="1">Uncharacterized protein</fullName>
    </submittedName>
</protein>
<accession>A0ABZ1EYB1</accession>
<name>A0ABZ1EYB1_9ACTN</name>
<keyword evidence="2" id="KW-1185">Reference proteome</keyword>